<dbReference type="Pfam" id="PF01042">
    <property type="entry name" value="Ribonuc_L-PSP"/>
    <property type="match status" value="1"/>
</dbReference>
<dbReference type="CDD" id="cd01994">
    <property type="entry name" value="AANH_PF0828-like"/>
    <property type="match status" value="1"/>
</dbReference>
<dbReference type="PANTHER" id="PTHR12196">
    <property type="entry name" value="DOMAIN OF UNKNOWN FUNCTION 71 DUF71 -CONTAINING PROTEIN"/>
    <property type="match status" value="1"/>
</dbReference>
<name>A0A8J2T6Z6_ZYGB2</name>
<keyword evidence="8" id="KW-1185">Reference proteome</keyword>
<dbReference type="NCBIfam" id="TIGR00290">
    <property type="entry name" value="MJ0570_dom"/>
    <property type="match status" value="1"/>
</dbReference>
<dbReference type="EC" id="6.3.1.14" evidence="1"/>
<dbReference type="InterPro" id="IPR030662">
    <property type="entry name" value="DPH6/MJ0570"/>
</dbReference>
<dbReference type="GO" id="GO:0017183">
    <property type="term" value="P:protein histidyl modification to diphthamide"/>
    <property type="evidence" value="ECO:0007669"/>
    <property type="project" value="TreeGrafter"/>
</dbReference>
<gene>
    <name evidence="7" type="ORF">BN860_12244g</name>
</gene>
<evidence type="ECO:0000313" key="7">
    <source>
        <dbReference type="EMBL" id="CDF89228.1"/>
    </source>
</evidence>
<dbReference type="PANTHER" id="PTHR12196:SF2">
    <property type="entry name" value="DIPHTHINE--AMMONIA LIGASE"/>
    <property type="match status" value="1"/>
</dbReference>
<dbReference type="Gene3D" id="3.40.50.620">
    <property type="entry name" value="HUPs"/>
    <property type="match status" value="1"/>
</dbReference>
<proteinExistence type="predicted"/>
<evidence type="ECO:0000313" key="8">
    <source>
        <dbReference type="Proteomes" id="UP000019375"/>
    </source>
</evidence>
<dbReference type="InterPro" id="IPR002761">
    <property type="entry name" value="Diphthami_syn_dom"/>
</dbReference>
<dbReference type="OrthoDB" id="686384at2759"/>
<dbReference type="CDD" id="cd06155">
    <property type="entry name" value="eu_AANH_C_1"/>
    <property type="match status" value="1"/>
</dbReference>
<sequence>MKFVALVSGGKDSFFNVLHCLKQGHELVALANLHPADKSQQELDSYMFQTVGHDIVPLYSQCTGLPLFRKEIKPAGSINVDLNYRPTVNDEIEDLYQLLFEVHKKIPDIQAVSVGAILSSYQRTRVEDVCGRLGLIVLSYLWQRDQMDLMYEMCLMSSTEKDEDTSGKLDARLIKVAAIGLDHSSLGKTLPEVLPILKRLHRIYDVHICGEGGEFETIVLDAPFFLKGRLRLMSQDLARQKCNDGVYNTRLNVEFEERQLSSLDLQRHLNVLPSPNVFDAKWQEFLDRMKNSETNKLPVGESLLLGCPAYTCSVNRVGDLLFISNLYSNEGTLEEQTERIFEQLQSSLREYSMTPSRAVFCSLVLADMSFFVKVNEIYSRYFNIWKNGPLPPARTCVASSNMVRGCLVQLSAVLDVSCENEPYKNKSGLHVQSRSYWAPSNIGPYSQATWLQSDPNKVAFISGQIALEPASMQLADRNSTIQSILSLRHFDTLKNAIEAKNQLCTVCFVSKNDMVSELVRIWSLYCTGMTSDSDLWVNKENDISECLIILKVPDLPKGALCEWSGVTCRELVVNEDDIDEKFEEFFSKISLRDVKNITVSNANHTRHFMTGFADTEVCVLNVLKKIPKDFKMTLFFNPGDISPDLLALANIEFFPVEKVYDYKGNSKCLAYHIVM</sequence>
<dbReference type="Gene3D" id="3.30.1330.40">
    <property type="entry name" value="RutC-like"/>
    <property type="match status" value="2"/>
</dbReference>
<dbReference type="Pfam" id="PF01902">
    <property type="entry name" value="Diphthami_syn_2"/>
    <property type="match status" value="1"/>
</dbReference>
<organism evidence="7 8">
    <name type="scientific">Zygosaccharomyces bailii (strain CLIB 213 / ATCC 58445 / CBS 680 / BCRC 21525 / NBRC 1098 / NCYC 1416 / NRRL Y-2227)</name>
    <dbReference type="NCBI Taxonomy" id="1333698"/>
    <lineage>
        <taxon>Eukaryota</taxon>
        <taxon>Fungi</taxon>
        <taxon>Dikarya</taxon>
        <taxon>Ascomycota</taxon>
        <taxon>Saccharomycotina</taxon>
        <taxon>Saccharomycetes</taxon>
        <taxon>Saccharomycetales</taxon>
        <taxon>Saccharomycetaceae</taxon>
        <taxon>Zygosaccharomyces</taxon>
    </lineage>
</organism>
<dbReference type="InterPro" id="IPR035959">
    <property type="entry name" value="RutC-like_sf"/>
</dbReference>
<dbReference type="GO" id="GO:0017178">
    <property type="term" value="F:diphthine-ammonia ligase activity"/>
    <property type="evidence" value="ECO:0007669"/>
    <property type="project" value="UniProtKB-EC"/>
</dbReference>
<dbReference type="Gene3D" id="3.90.1490.10">
    <property type="entry name" value="putative n-type atp pyrophosphatase, domain 2"/>
    <property type="match status" value="1"/>
</dbReference>
<reference evidence="8" key="1">
    <citation type="journal article" date="2013" name="Genome Announc.">
        <title>Genome sequence of the food spoilage yeast Zygosaccharomyces bailii CLIB 213(T).</title>
        <authorList>
            <person name="Galeote V."/>
            <person name="Bigey F."/>
            <person name="Devillers H."/>
            <person name="Neuveglise C."/>
            <person name="Dequin S."/>
        </authorList>
    </citation>
    <scope>NUCLEOTIDE SEQUENCE [LARGE SCALE GENOMIC DNA]</scope>
    <source>
        <strain evidence="8">CLIB 213 / ATCC 58445 / CBS 680 / CCRC 21525 / NBRC 1098 / NCYC 1416 / NRRL Y-2227</strain>
    </source>
</reference>
<evidence type="ECO:0000256" key="2">
    <source>
        <dbReference type="ARBA" id="ARBA00018426"/>
    </source>
</evidence>
<evidence type="ECO:0000256" key="1">
    <source>
        <dbReference type="ARBA" id="ARBA00012089"/>
    </source>
</evidence>
<dbReference type="EMBL" id="HG316456">
    <property type="protein sequence ID" value="CDF89228.1"/>
    <property type="molecule type" value="Genomic_DNA"/>
</dbReference>
<evidence type="ECO:0000256" key="4">
    <source>
        <dbReference type="ARBA" id="ARBA00031552"/>
    </source>
</evidence>
<protein>
    <recommendedName>
        <fullName evidence="2">Diphthine--ammonia ligase</fullName>
        <ecNumber evidence="1">6.3.1.14</ecNumber>
    </recommendedName>
    <alternativeName>
        <fullName evidence="3">Diphthamide synthase</fullName>
    </alternativeName>
    <alternativeName>
        <fullName evidence="4">Diphthamide synthetase</fullName>
    </alternativeName>
</protein>
<accession>A0A8J2T6Z6</accession>
<dbReference type="SUPFAM" id="SSF52402">
    <property type="entry name" value="Adenine nucleotide alpha hydrolases-like"/>
    <property type="match status" value="1"/>
</dbReference>
<evidence type="ECO:0000256" key="5">
    <source>
        <dbReference type="ARBA" id="ARBA00048108"/>
    </source>
</evidence>
<feature type="domain" description="Diphthamide synthase" evidence="6">
    <location>
        <begin position="1"/>
        <end position="238"/>
    </location>
</feature>
<dbReference type="InterPro" id="IPR006175">
    <property type="entry name" value="YjgF/YER057c/UK114"/>
</dbReference>
<dbReference type="Proteomes" id="UP000019375">
    <property type="component" value="Unassembled WGS sequence"/>
</dbReference>
<dbReference type="InterPro" id="IPR014729">
    <property type="entry name" value="Rossmann-like_a/b/a_fold"/>
</dbReference>
<dbReference type="CDD" id="cd06156">
    <property type="entry name" value="eu_AANH_C_2"/>
    <property type="match status" value="1"/>
</dbReference>
<comment type="catalytic activity">
    <reaction evidence="5">
        <text>diphthine-[translation elongation factor 2] + NH4(+) + ATP = diphthamide-[translation elongation factor 2] + AMP + diphosphate + H(+)</text>
        <dbReference type="Rhea" id="RHEA:19753"/>
        <dbReference type="Rhea" id="RHEA-COMP:10172"/>
        <dbReference type="Rhea" id="RHEA-COMP:10174"/>
        <dbReference type="ChEBI" id="CHEBI:15378"/>
        <dbReference type="ChEBI" id="CHEBI:16692"/>
        <dbReference type="ChEBI" id="CHEBI:28938"/>
        <dbReference type="ChEBI" id="CHEBI:30616"/>
        <dbReference type="ChEBI" id="CHEBI:33019"/>
        <dbReference type="ChEBI" id="CHEBI:82696"/>
        <dbReference type="ChEBI" id="CHEBI:456215"/>
        <dbReference type="EC" id="6.3.1.14"/>
    </reaction>
</comment>
<dbReference type="SUPFAM" id="SSF55298">
    <property type="entry name" value="YjgF-like"/>
    <property type="match status" value="2"/>
</dbReference>
<evidence type="ECO:0000259" key="6">
    <source>
        <dbReference type="Pfam" id="PF01902"/>
    </source>
</evidence>
<evidence type="ECO:0000256" key="3">
    <source>
        <dbReference type="ARBA" id="ARBA00029814"/>
    </source>
</evidence>
<dbReference type="AlphaFoldDB" id="A0A8J2T6Z6"/>
<dbReference type="FunFam" id="3.40.50.620:FF:000145">
    <property type="entry name" value="ATP-binding domain containing protein"/>
    <property type="match status" value="1"/>
</dbReference>